<dbReference type="SUPFAM" id="SSF51735">
    <property type="entry name" value="NAD(P)-binding Rossmann-fold domains"/>
    <property type="match status" value="1"/>
</dbReference>
<keyword evidence="6" id="KW-1185">Reference proteome</keyword>
<dbReference type="FunFam" id="3.40.50.720:FF:000304">
    <property type="entry name" value="UDP-glucose 4,6-dehydratase"/>
    <property type="match status" value="1"/>
</dbReference>
<evidence type="ECO:0000313" key="5">
    <source>
        <dbReference type="EMBL" id="CAK0736350.1"/>
    </source>
</evidence>
<evidence type="ECO:0000256" key="1">
    <source>
        <dbReference type="ARBA" id="ARBA00001911"/>
    </source>
</evidence>
<name>A0AAV1HTF5_9CHLO</name>
<evidence type="ECO:0000256" key="2">
    <source>
        <dbReference type="ARBA" id="ARBA00023027"/>
    </source>
</evidence>
<dbReference type="GO" id="GO:0008460">
    <property type="term" value="F:dTDP-glucose 4,6-dehydratase activity"/>
    <property type="evidence" value="ECO:0007669"/>
    <property type="project" value="InterPro"/>
</dbReference>
<reference evidence="5 6" key="1">
    <citation type="submission" date="2023-10" db="EMBL/GenBank/DDBJ databases">
        <authorList>
            <person name="Maclean D."/>
            <person name="Macfadyen A."/>
        </authorList>
    </citation>
    <scope>NUCLEOTIDE SEQUENCE [LARGE SCALE GENOMIC DNA]</scope>
</reference>
<keyword evidence="2" id="KW-0520">NAD</keyword>
<dbReference type="PANTHER" id="PTHR43000">
    <property type="entry name" value="DTDP-D-GLUCOSE 4,6-DEHYDRATASE-RELATED"/>
    <property type="match status" value="1"/>
</dbReference>
<protein>
    <submittedName>
        <fullName evidence="5">Rhm1p</fullName>
    </submittedName>
</protein>
<proteinExistence type="predicted"/>
<sequence length="362" mass="40225">MVAQMVHGIARALSEGQSDTGAEYEARSILVTGGAGFIASHVVIRLVQRYPEAKVVVLDKLDYCASVHNLDAVKESHNFELVKGDIQSADLIGHLLRQHEVDTVMHFAAQTHVDNSFGNSLAFTMNNTYGTHVLLEACRVYGSIRRFIAVSTDEVYGETSVGKESGCTETSTLEPTNPYSAAKAGAEMMVKAYMTSYKLPCIITRGNNVYGPHQFPEKLVPKFTLLARRGEALPVHGAGQSTRSYLYVEDVAEAFEVILRKGTIGETYNIGTQKERTVMDVANCIAKHFNLPMDNIVHVRDRAFNDQRYYICDKKLSALGWTEKTSWEAGLKKTIDWYLEHGFESRWVGDVERALAAHPKAQ</sequence>
<gene>
    <name evidence="5" type="primary">RHM1</name>
    <name evidence="5" type="ORF">CVIRNUC_000732</name>
</gene>
<dbReference type="Gene3D" id="3.90.25.10">
    <property type="entry name" value="UDP-galactose 4-epimerase, domain 1"/>
    <property type="match status" value="1"/>
</dbReference>
<feature type="domain" description="NAD(P)-binding" evidence="4">
    <location>
        <begin position="30"/>
        <end position="334"/>
    </location>
</feature>
<dbReference type="EMBL" id="CAUYUE010000001">
    <property type="protein sequence ID" value="CAK0736350.1"/>
    <property type="molecule type" value="Genomic_DNA"/>
</dbReference>
<accession>A0AAV1HTF5</accession>
<evidence type="ECO:0000313" key="6">
    <source>
        <dbReference type="Proteomes" id="UP001314263"/>
    </source>
</evidence>
<dbReference type="Pfam" id="PF16363">
    <property type="entry name" value="GDP_Man_Dehyd"/>
    <property type="match status" value="1"/>
</dbReference>
<keyword evidence="3" id="KW-0456">Lyase</keyword>
<evidence type="ECO:0000256" key="3">
    <source>
        <dbReference type="ARBA" id="ARBA00023239"/>
    </source>
</evidence>
<dbReference type="GO" id="GO:0009225">
    <property type="term" value="P:nucleotide-sugar metabolic process"/>
    <property type="evidence" value="ECO:0007669"/>
    <property type="project" value="InterPro"/>
</dbReference>
<comment type="caution">
    <text evidence="5">The sequence shown here is derived from an EMBL/GenBank/DDBJ whole genome shotgun (WGS) entry which is preliminary data.</text>
</comment>
<evidence type="ECO:0000259" key="4">
    <source>
        <dbReference type="Pfam" id="PF16363"/>
    </source>
</evidence>
<dbReference type="Proteomes" id="UP001314263">
    <property type="component" value="Unassembled WGS sequence"/>
</dbReference>
<dbReference type="InterPro" id="IPR016040">
    <property type="entry name" value="NAD(P)-bd_dom"/>
</dbReference>
<dbReference type="CDD" id="cd05246">
    <property type="entry name" value="dTDP_GD_SDR_e"/>
    <property type="match status" value="1"/>
</dbReference>
<dbReference type="Gene3D" id="3.40.50.720">
    <property type="entry name" value="NAD(P)-binding Rossmann-like Domain"/>
    <property type="match status" value="1"/>
</dbReference>
<dbReference type="InterPro" id="IPR036291">
    <property type="entry name" value="NAD(P)-bd_dom_sf"/>
</dbReference>
<comment type="cofactor">
    <cofactor evidence="1">
        <name>NAD(+)</name>
        <dbReference type="ChEBI" id="CHEBI:57540"/>
    </cofactor>
</comment>
<organism evidence="5 6">
    <name type="scientific">Coccomyxa viridis</name>
    <dbReference type="NCBI Taxonomy" id="1274662"/>
    <lineage>
        <taxon>Eukaryota</taxon>
        <taxon>Viridiplantae</taxon>
        <taxon>Chlorophyta</taxon>
        <taxon>core chlorophytes</taxon>
        <taxon>Trebouxiophyceae</taxon>
        <taxon>Trebouxiophyceae incertae sedis</taxon>
        <taxon>Coccomyxaceae</taxon>
        <taxon>Coccomyxa</taxon>
    </lineage>
</organism>
<dbReference type="AlphaFoldDB" id="A0AAV1HTF5"/>
<dbReference type="InterPro" id="IPR005888">
    <property type="entry name" value="dTDP_Gluc_deHydtase"/>
</dbReference>